<dbReference type="VEuPathDB" id="VectorBase:GPAI011565"/>
<proteinExistence type="predicted"/>
<protein>
    <submittedName>
        <fullName evidence="1">Uncharacterized protein</fullName>
    </submittedName>
</protein>
<sequence>MSLNIAVTVNHQLISGLSNESGVHDNNDMKGSDMHHVERVTGGIDIGLELTADDPVNKRLQDNASEDLSNINNIHSISSFLNHIISDSDANNRTLLFDPRTKRRLKALLPINCIAIKVPSTIQGFTYFESVTIQYAGSKTDVYQTTATMSRRRSSFMPFANSPSSGRSSSSLCFVCLLLAAESVDHVVNLSKGKNVYFNLSTNNEIKVTICLPSQQIKLLFNTHQLLSD</sequence>
<dbReference type="EnsemblMetazoa" id="GPAI011565-RA">
    <property type="protein sequence ID" value="GPAI011565-PA"/>
    <property type="gene ID" value="GPAI011565"/>
</dbReference>
<reference evidence="2" key="1">
    <citation type="submission" date="2014-03" db="EMBL/GenBank/DDBJ databases">
        <authorList>
            <person name="Aksoy S."/>
            <person name="Warren W."/>
            <person name="Wilson R.K."/>
        </authorList>
    </citation>
    <scope>NUCLEOTIDE SEQUENCE [LARGE SCALE GENOMIC DNA]</scope>
    <source>
        <strain evidence="2">IAEA</strain>
    </source>
</reference>
<evidence type="ECO:0000313" key="1">
    <source>
        <dbReference type="EnsemblMetazoa" id="GPAI011565-PA"/>
    </source>
</evidence>
<dbReference type="AlphaFoldDB" id="A0A1A9ZDR5"/>
<dbReference type="STRING" id="7398.A0A1A9ZDR5"/>
<evidence type="ECO:0000313" key="2">
    <source>
        <dbReference type="Proteomes" id="UP000092445"/>
    </source>
</evidence>
<dbReference type="Proteomes" id="UP000092445">
    <property type="component" value="Unassembled WGS sequence"/>
</dbReference>
<name>A0A1A9ZDR5_GLOPL</name>
<organism evidence="1 2">
    <name type="scientific">Glossina pallidipes</name>
    <name type="common">Tsetse fly</name>
    <dbReference type="NCBI Taxonomy" id="7398"/>
    <lineage>
        <taxon>Eukaryota</taxon>
        <taxon>Metazoa</taxon>
        <taxon>Ecdysozoa</taxon>
        <taxon>Arthropoda</taxon>
        <taxon>Hexapoda</taxon>
        <taxon>Insecta</taxon>
        <taxon>Pterygota</taxon>
        <taxon>Neoptera</taxon>
        <taxon>Endopterygota</taxon>
        <taxon>Diptera</taxon>
        <taxon>Brachycera</taxon>
        <taxon>Muscomorpha</taxon>
        <taxon>Hippoboscoidea</taxon>
        <taxon>Glossinidae</taxon>
        <taxon>Glossina</taxon>
    </lineage>
</organism>
<accession>A0A1A9ZDR5</accession>
<reference evidence="1" key="2">
    <citation type="submission" date="2020-05" db="UniProtKB">
        <authorList>
            <consortium name="EnsemblMetazoa"/>
        </authorList>
    </citation>
    <scope>IDENTIFICATION</scope>
    <source>
        <strain evidence="1">IAEA</strain>
    </source>
</reference>
<keyword evidence="2" id="KW-1185">Reference proteome</keyword>